<dbReference type="EMBL" id="FUYE01000001">
    <property type="protein sequence ID" value="SKA77400.1"/>
    <property type="molecule type" value="Genomic_DNA"/>
</dbReference>
<evidence type="ECO:0000313" key="1">
    <source>
        <dbReference type="EMBL" id="SKA77400.1"/>
    </source>
</evidence>
<accession>A0A1T4WJ97</accession>
<dbReference type="AlphaFoldDB" id="A0A1T4WJ97"/>
<sequence length="41" mass="4816">MTQARWARRPGLNYRRMQETKLPNEGDGINRTIVGETWSLI</sequence>
<protein>
    <submittedName>
        <fullName evidence="1">Uncharacterized protein</fullName>
    </submittedName>
</protein>
<organism evidence="1 2">
    <name type="scientific">Prosthecobacter debontii</name>
    <dbReference type="NCBI Taxonomy" id="48467"/>
    <lineage>
        <taxon>Bacteria</taxon>
        <taxon>Pseudomonadati</taxon>
        <taxon>Verrucomicrobiota</taxon>
        <taxon>Verrucomicrobiia</taxon>
        <taxon>Verrucomicrobiales</taxon>
        <taxon>Verrucomicrobiaceae</taxon>
        <taxon>Prosthecobacter</taxon>
    </lineage>
</organism>
<keyword evidence="2" id="KW-1185">Reference proteome</keyword>
<proteinExistence type="predicted"/>
<name>A0A1T4WJ97_9BACT</name>
<dbReference type="Proteomes" id="UP000190774">
    <property type="component" value="Unassembled WGS sequence"/>
</dbReference>
<reference evidence="2" key="1">
    <citation type="submission" date="2017-02" db="EMBL/GenBank/DDBJ databases">
        <authorList>
            <person name="Varghese N."/>
            <person name="Submissions S."/>
        </authorList>
    </citation>
    <scope>NUCLEOTIDE SEQUENCE [LARGE SCALE GENOMIC DNA]</scope>
    <source>
        <strain evidence="2">ATCC 700200</strain>
    </source>
</reference>
<gene>
    <name evidence="1" type="ORF">SAMN02745166_00375</name>
</gene>
<evidence type="ECO:0000313" key="2">
    <source>
        <dbReference type="Proteomes" id="UP000190774"/>
    </source>
</evidence>